<accession>A0A6A6EAY7</accession>
<dbReference type="AlphaFoldDB" id="A0A6A6EAY7"/>
<feature type="region of interest" description="Disordered" evidence="1">
    <location>
        <begin position="23"/>
        <end position="61"/>
    </location>
</feature>
<evidence type="ECO:0000256" key="1">
    <source>
        <dbReference type="SAM" id="MobiDB-lite"/>
    </source>
</evidence>
<reference evidence="2" key="1">
    <citation type="journal article" date="2020" name="Stud. Mycol.">
        <title>101 Dothideomycetes genomes: a test case for predicting lifestyles and emergence of pathogens.</title>
        <authorList>
            <person name="Haridas S."/>
            <person name="Albert R."/>
            <person name="Binder M."/>
            <person name="Bloem J."/>
            <person name="Labutti K."/>
            <person name="Salamov A."/>
            <person name="Andreopoulos B."/>
            <person name="Baker S."/>
            <person name="Barry K."/>
            <person name="Bills G."/>
            <person name="Bluhm B."/>
            <person name="Cannon C."/>
            <person name="Castanera R."/>
            <person name="Culley D."/>
            <person name="Daum C."/>
            <person name="Ezra D."/>
            <person name="Gonzalez J."/>
            <person name="Henrissat B."/>
            <person name="Kuo A."/>
            <person name="Liang C."/>
            <person name="Lipzen A."/>
            <person name="Lutzoni F."/>
            <person name="Magnuson J."/>
            <person name="Mondo S."/>
            <person name="Nolan M."/>
            <person name="Ohm R."/>
            <person name="Pangilinan J."/>
            <person name="Park H.-J."/>
            <person name="Ramirez L."/>
            <person name="Alfaro M."/>
            <person name="Sun H."/>
            <person name="Tritt A."/>
            <person name="Yoshinaga Y."/>
            <person name="Zwiers L.-H."/>
            <person name="Turgeon B."/>
            <person name="Goodwin S."/>
            <person name="Spatafora J."/>
            <person name="Crous P."/>
            <person name="Grigoriev I."/>
        </authorList>
    </citation>
    <scope>NUCLEOTIDE SEQUENCE</scope>
    <source>
        <strain evidence="2">CBS 207.26</strain>
    </source>
</reference>
<protein>
    <submittedName>
        <fullName evidence="2">Uncharacterized protein</fullName>
    </submittedName>
</protein>
<gene>
    <name evidence="2" type="ORF">K469DRAFT_704992</name>
</gene>
<organism evidence="2 3">
    <name type="scientific">Zopfia rhizophila CBS 207.26</name>
    <dbReference type="NCBI Taxonomy" id="1314779"/>
    <lineage>
        <taxon>Eukaryota</taxon>
        <taxon>Fungi</taxon>
        <taxon>Dikarya</taxon>
        <taxon>Ascomycota</taxon>
        <taxon>Pezizomycotina</taxon>
        <taxon>Dothideomycetes</taxon>
        <taxon>Dothideomycetes incertae sedis</taxon>
        <taxon>Zopfiaceae</taxon>
        <taxon>Zopfia</taxon>
    </lineage>
</organism>
<dbReference type="OrthoDB" id="1896086at2759"/>
<proteinExistence type="predicted"/>
<dbReference type="EMBL" id="ML994627">
    <property type="protein sequence ID" value="KAF2187300.1"/>
    <property type="molecule type" value="Genomic_DNA"/>
</dbReference>
<feature type="compositionally biased region" description="Basic and acidic residues" evidence="1">
    <location>
        <begin position="27"/>
        <end position="41"/>
    </location>
</feature>
<feature type="compositionally biased region" description="Polar residues" evidence="1">
    <location>
        <begin position="46"/>
        <end position="61"/>
    </location>
</feature>
<keyword evidence="3" id="KW-1185">Reference proteome</keyword>
<dbReference type="Proteomes" id="UP000800200">
    <property type="component" value="Unassembled WGS sequence"/>
</dbReference>
<evidence type="ECO:0000313" key="3">
    <source>
        <dbReference type="Proteomes" id="UP000800200"/>
    </source>
</evidence>
<name>A0A6A6EAY7_9PEZI</name>
<sequence length="61" mass="7020">MVDTDGIYKNIDWNHEAATDFWGPASGDHRVPDNTRKEIQRKSLPFSKSITSHSTSWLTSW</sequence>
<evidence type="ECO:0000313" key="2">
    <source>
        <dbReference type="EMBL" id="KAF2187300.1"/>
    </source>
</evidence>